<dbReference type="STRING" id="446470.Snas_0230"/>
<dbReference type="InterPro" id="IPR024072">
    <property type="entry name" value="DHFR-like_dom_sf"/>
</dbReference>
<dbReference type="Proteomes" id="UP000000844">
    <property type="component" value="Chromosome"/>
</dbReference>
<dbReference type="Gene3D" id="3.40.430.10">
    <property type="entry name" value="Dihydrofolate Reductase, subunit A"/>
    <property type="match status" value="1"/>
</dbReference>
<evidence type="ECO:0000313" key="3">
    <source>
        <dbReference type="Proteomes" id="UP000000844"/>
    </source>
</evidence>
<dbReference type="EMBL" id="CP001778">
    <property type="protein sequence ID" value="ADD39949.1"/>
    <property type="molecule type" value="Genomic_DNA"/>
</dbReference>
<proteinExistence type="predicted"/>
<reference evidence="2 3" key="1">
    <citation type="journal article" date="2009" name="Stand. Genomic Sci.">
        <title>Complete genome sequence of Stackebrandtia nassauensis type strain (LLR-40K-21).</title>
        <authorList>
            <person name="Munk C."/>
            <person name="Lapidus A."/>
            <person name="Copeland A."/>
            <person name="Jando M."/>
            <person name="Mayilraj S."/>
            <person name="Glavina Del Rio T."/>
            <person name="Nolan M."/>
            <person name="Chen F."/>
            <person name="Lucas S."/>
            <person name="Tice H."/>
            <person name="Cheng J.F."/>
            <person name="Han C."/>
            <person name="Detter J.C."/>
            <person name="Bruce D."/>
            <person name="Goodwin L."/>
            <person name="Chain P."/>
            <person name="Pitluck S."/>
            <person name="Goker M."/>
            <person name="Ovchinikova G."/>
            <person name="Pati A."/>
            <person name="Ivanova N."/>
            <person name="Mavromatis K."/>
            <person name="Chen A."/>
            <person name="Palaniappan K."/>
            <person name="Land M."/>
            <person name="Hauser L."/>
            <person name="Chang Y.J."/>
            <person name="Jeffries C.D."/>
            <person name="Bristow J."/>
            <person name="Eisen J.A."/>
            <person name="Markowitz V."/>
            <person name="Hugenholtz P."/>
            <person name="Kyrpides N.C."/>
            <person name="Klenk H.P."/>
        </authorList>
    </citation>
    <scope>NUCLEOTIDE SEQUENCE [LARGE SCALE GENOMIC DNA]</scope>
    <source>
        <strain evidence="3">DSM 44728 / CIP 108903 / NRRL B-16338 / NBRC 102104 / LLR-40K-21</strain>
    </source>
</reference>
<name>D3Q2X9_STANL</name>
<dbReference type="eggNOG" id="COG0262">
    <property type="taxonomic scope" value="Bacteria"/>
</dbReference>
<dbReference type="Pfam" id="PF01872">
    <property type="entry name" value="RibD_C"/>
    <property type="match status" value="1"/>
</dbReference>
<dbReference type="InterPro" id="IPR050765">
    <property type="entry name" value="Riboflavin_Biosynth_HTPR"/>
</dbReference>
<dbReference type="PANTHER" id="PTHR38011">
    <property type="entry name" value="DIHYDROFOLATE REDUCTASE FAMILY PROTEIN (AFU_ORTHOLOGUE AFUA_8G06820)"/>
    <property type="match status" value="1"/>
</dbReference>
<dbReference type="PANTHER" id="PTHR38011:SF11">
    <property type="entry name" value="2,5-DIAMINO-6-RIBOSYLAMINO-4(3H)-PYRIMIDINONE 5'-PHOSPHATE REDUCTASE"/>
    <property type="match status" value="1"/>
</dbReference>
<accession>D3Q2X9</accession>
<dbReference type="RefSeq" id="WP_013015520.1">
    <property type="nucleotide sequence ID" value="NC_013947.1"/>
</dbReference>
<dbReference type="HOGENOM" id="CLU_043966_1_3_11"/>
<dbReference type="OrthoDB" id="2313602at2"/>
<sequence length="184" mass="20275">MARLVYSAIMSLDGYIADENGEFGWAMPSDEVHGFINDRMRSIGTHLYGRVLYETMTGWETDPSLAEQPLGRDFAEQWQAADKIVYSTTLDKPVTAKTRIEREFDPVVVQGLKDTAEADLLIGGPVLAAHAFAAGLVDVCELYVVPVIVGGGHLGLPEGLFLNLELLEERRFANGFVLLRYKVG</sequence>
<organism evidence="2 3">
    <name type="scientific">Stackebrandtia nassauensis (strain DSM 44728 / CIP 108903 / NRRL B-16338 / NBRC 102104 / LLR-40K-21)</name>
    <dbReference type="NCBI Taxonomy" id="446470"/>
    <lineage>
        <taxon>Bacteria</taxon>
        <taxon>Bacillati</taxon>
        <taxon>Actinomycetota</taxon>
        <taxon>Actinomycetes</taxon>
        <taxon>Glycomycetales</taxon>
        <taxon>Glycomycetaceae</taxon>
        <taxon>Stackebrandtia</taxon>
    </lineage>
</organism>
<dbReference type="GO" id="GO:0008703">
    <property type="term" value="F:5-amino-6-(5-phosphoribosylamino)uracil reductase activity"/>
    <property type="evidence" value="ECO:0007669"/>
    <property type="project" value="InterPro"/>
</dbReference>
<gene>
    <name evidence="2" type="ordered locus">Snas_0230</name>
</gene>
<evidence type="ECO:0000313" key="2">
    <source>
        <dbReference type="EMBL" id="ADD39949.1"/>
    </source>
</evidence>
<dbReference type="KEGG" id="sna:Snas_0230"/>
<feature type="domain" description="Bacterial bifunctional deaminase-reductase C-terminal" evidence="1">
    <location>
        <begin position="4"/>
        <end position="178"/>
    </location>
</feature>
<dbReference type="GO" id="GO:0009231">
    <property type="term" value="P:riboflavin biosynthetic process"/>
    <property type="evidence" value="ECO:0007669"/>
    <property type="project" value="InterPro"/>
</dbReference>
<dbReference type="InterPro" id="IPR002734">
    <property type="entry name" value="RibDG_C"/>
</dbReference>
<dbReference type="AlphaFoldDB" id="D3Q2X9"/>
<keyword evidence="3" id="KW-1185">Reference proteome</keyword>
<evidence type="ECO:0000259" key="1">
    <source>
        <dbReference type="Pfam" id="PF01872"/>
    </source>
</evidence>
<protein>
    <submittedName>
        <fullName evidence="2">Bifunctional deaminase-reductase domain protein</fullName>
    </submittedName>
</protein>
<dbReference type="SUPFAM" id="SSF53597">
    <property type="entry name" value="Dihydrofolate reductase-like"/>
    <property type="match status" value="1"/>
</dbReference>